<dbReference type="SMART" id="SM00822">
    <property type="entry name" value="PKS_KR"/>
    <property type="match status" value="1"/>
</dbReference>
<dbReference type="AlphaFoldDB" id="A0A7G8PQC6"/>
<dbReference type="Gene3D" id="3.40.50.720">
    <property type="entry name" value="NAD(P)-binding Rossmann-like Domain"/>
    <property type="match status" value="1"/>
</dbReference>
<dbReference type="SUPFAM" id="SSF51735">
    <property type="entry name" value="NAD(P)-binding Rossmann-fold domains"/>
    <property type="match status" value="1"/>
</dbReference>
<dbReference type="InterPro" id="IPR002347">
    <property type="entry name" value="SDR_fam"/>
</dbReference>
<feature type="domain" description="Ketoreductase" evidence="4">
    <location>
        <begin position="9"/>
        <end position="200"/>
    </location>
</feature>
<dbReference type="InterPro" id="IPR057326">
    <property type="entry name" value="KR_dom"/>
</dbReference>
<dbReference type="Proteomes" id="UP000515498">
    <property type="component" value="Plasmid unnamed1"/>
</dbReference>
<dbReference type="KEGG" id="mflu:HZU40_33980"/>
<comment type="similarity">
    <text evidence="1 3">Belongs to the short-chain dehydrogenases/reductases (SDR) family.</text>
</comment>
<keyword evidence="2" id="KW-0560">Oxidoreductase</keyword>
<dbReference type="Pfam" id="PF00106">
    <property type="entry name" value="adh_short"/>
    <property type="match status" value="1"/>
</dbReference>
<dbReference type="PROSITE" id="PS00061">
    <property type="entry name" value="ADH_SHORT"/>
    <property type="match status" value="1"/>
</dbReference>
<dbReference type="InterPro" id="IPR020904">
    <property type="entry name" value="Sc_DH/Rdtase_CS"/>
</dbReference>
<dbReference type="EMBL" id="CP059895">
    <property type="protein sequence ID" value="QNJ96542.1"/>
    <property type="molecule type" value="Genomic_DNA"/>
</dbReference>
<dbReference type="PRINTS" id="PR00080">
    <property type="entry name" value="SDRFAMILY"/>
</dbReference>
<proteinExistence type="inferred from homology"/>
<evidence type="ECO:0000256" key="2">
    <source>
        <dbReference type="ARBA" id="ARBA00023002"/>
    </source>
</evidence>
<dbReference type="InterPro" id="IPR051687">
    <property type="entry name" value="Peroxisomal_Beta-Oxidation"/>
</dbReference>
<evidence type="ECO:0000256" key="1">
    <source>
        <dbReference type="ARBA" id="ARBA00006484"/>
    </source>
</evidence>
<keyword evidence="5" id="KW-0614">Plasmid</keyword>
<dbReference type="PRINTS" id="PR00081">
    <property type="entry name" value="GDHRDH"/>
</dbReference>
<sequence>MSVMHFDGRVAIITGAGGGLGRSHALELARRGARIVVNDVGGSLHGDGVSRDAAQGVVDEIAALGGTAVANHDTVATAEGGQAIVQAALDAFGQVDILVNNAGILRDKAFHKMDPHMIDAVVDVHLKGGLFVSQPAFRVMRENGYGRIVNTTSASGLFGNFGQANYGAAKAGLAGLTRVLALEGQAYGIKVNAIAPIAATRMTAGILGELTIRVGPDSVSPVVAYLCHEECAVSGNIYSVAGGRVARIFVAETAGAVLAELTPEEVRDQLVTIESQDGYHLPTSLDAATAIIAEALAESA</sequence>
<geneLocation type="plasmid" evidence="5 6">
    <name>unnamed1</name>
</geneLocation>
<dbReference type="PANTHER" id="PTHR45024">
    <property type="entry name" value="DEHYDROGENASES, SHORT CHAIN"/>
    <property type="match status" value="1"/>
</dbReference>
<reference evidence="5 6" key="1">
    <citation type="submission" date="2020-07" db="EMBL/GenBank/DDBJ databases">
        <title>Draft genome sequence of four isobutane-metabolizing strains capable of cometabolically degrading diverse ether contaminants.</title>
        <authorList>
            <person name="Chen W."/>
            <person name="Faulkner N."/>
            <person name="Smith C."/>
            <person name="Hyman M."/>
        </authorList>
    </citation>
    <scope>NUCLEOTIDE SEQUENCE [LARGE SCALE GENOMIC DNA]</scope>
    <source>
        <strain evidence="5 6">2A</strain>
        <plasmid evidence="5 6">unnamed1</plasmid>
    </source>
</reference>
<organism evidence="5 6">
    <name type="scientific">Mycolicibacterium fluoranthenivorans</name>
    <dbReference type="NCBI Taxonomy" id="258505"/>
    <lineage>
        <taxon>Bacteria</taxon>
        <taxon>Bacillati</taxon>
        <taxon>Actinomycetota</taxon>
        <taxon>Actinomycetes</taxon>
        <taxon>Mycobacteriales</taxon>
        <taxon>Mycobacteriaceae</taxon>
        <taxon>Mycolicibacterium</taxon>
    </lineage>
</organism>
<dbReference type="InterPro" id="IPR036291">
    <property type="entry name" value="NAD(P)-bd_dom_sf"/>
</dbReference>
<accession>A0A7G8PQC6</accession>
<evidence type="ECO:0000256" key="3">
    <source>
        <dbReference type="RuleBase" id="RU000363"/>
    </source>
</evidence>
<dbReference type="PANTHER" id="PTHR45024:SF2">
    <property type="entry name" value="SCP2 DOMAIN-CONTAINING PROTEIN"/>
    <property type="match status" value="1"/>
</dbReference>
<protein>
    <submittedName>
        <fullName evidence="5">SDR family NAD(P)-dependent oxidoreductase</fullName>
    </submittedName>
</protein>
<gene>
    <name evidence="5" type="ORF">HZU40_33980</name>
</gene>
<dbReference type="GO" id="GO:0016491">
    <property type="term" value="F:oxidoreductase activity"/>
    <property type="evidence" value="ECO:0007669"/>
    <property type="project" value="UniProtKB-KW"/>
</dbReference>
<name>A0A7G8PQC6_9MYCO</name>
<evidence type="ECO:0000313" key="5">
    <source>
        <dbReference type="EMBL" id="QNJ96542.1"/>
    </source>
</evidence>
<dbReference type="RefSeq" id="WP_187099632.1">
    <property type="nucleotide sequence ID" value="NZ_CP059895.1"/>
</dbReference>
<evidence type="ECO:0000259" key="4">
    <source>
        <dbReference type="SMART" id="SM00822"/>
    </source>
</evidence>
<evidence type="ECO:0000313" key="6">
    <source>
        <dbReference type="Proteomes" id="UP000515498"/>
    </source>
</evidence>